<sequence>MVYLSSTWRQLMIATALSTLFFTLWCWRFVPETLHFLVSKRKTARIHKWFVGIEYSPHHTDITNLLHRSNDSPSSQSGSFLHEVWKHKVFIAYCVIQLYLWTCDNFIYFGLSLYSTQLAGNRYANYLLMGLVELPAYILGPISLERFGRKFVVSGTHFLAAACFLLPAFSEAGSWLSLSCWLLGKFSISCSFMSLFVYASEVFPTPIRNVSVGLCSVLSRGGAIAAPYIRLLGSIWVTAPMFLLAALSFLAGVFTCFLPETHRKPLPASIRQAAPDSTDLLSH</sequence>
<feature type="transmembrane region" description="Helical" evidence="5">
    <location>
        <begin position="123"/>
        <end position="144"/>
    </location>
</feature>
<dbReference type="Pfam" id="PF00083">
    <property type="entry name" value="Sugar_tr"/>
    <property type="match status" value="1"/>
</dbReference>
<dbReference type="PANTHER" id="PTHR24064">
    <property type="entry name" value="SOLUTE CARRIER FAMILY 22 MEMBER"/>
    <property type="match status" value="1"/>
</dbReference>
<evidence type="ECO:0000256" key="1">
    <source>
        <dbReference type="ARBA" id="ARBA00004141"/>
    </source>
</evidence>
<comment type="caution">
    <text evidence="6">The sequence shown here is derived from an EMBL/GenBank/DDBJ whole genome shotgun (WGS) entry which is preliminary data.</text>
</comment>
<gene>
    <name evidence="6" type="ORF">ANCCAN_22201</name>
</gene>
<dbReference type="Gene3D" id="1.20.1250.20">
    <property type="entry name" value="MFS general substrate transporter like domains"/>
    <property type="match status" value="1"/>
</dbReference>
<evidence type="ECO:0000256" key="2">
    <source>
        <dbReference type="ARBA" id="ARBA00022692"/>
    </source>
</evidence>
<feature type="transmembrane region" description="Helical" evidence="5">
    <location>
        <begin position="235"/>
        <end position="258"/>
    </location>
</feature>
<keyword evidence="4 5" id="KW-0472">Membrane</keyword>
<dbReference type="InterPro" id="IPR005828">
    <property type="entry name" value="MFS_sugar_transport-like"/>
</dbReference>
<dbReference type="GO" id="GO:0016020">
    <property type="term" value="C:membrane"/>
    <property type="evidence" value="ECO:0007669"/>
    <property type="project" value="UniProtKB-SubCell"/>
</dbReference>
<keyword evidence="2 5" id="KW-0812">Transmembrane</keyword>
<proteinExistence type="predicted"/>
<dbReference type="SUPFAM" id="SSF103473">
    <property type="entry name" value="MFS general substrate transporter"/>
    <property type="match status" value="1"/>
</dbReference>
<dbReference type="OrthoDB" id="5296287at2759"/>
<feature type="transmembrane region" description="Helical" evidence="5">
    <location>
        <begin position="90"/>
        <end position="111"/>
    </location>
</feature>
<dbReference type="STRING" id="29170.A0A368FKF2"/>
<dbReference type="InterPro" id="IPR036259">
    <property type="entry name" value="MFS_trans_sf"/>
</dbReference>
<feature type="transmembrane region" description="Helical" evidence="5">
    <location>
        <begin position="151"/>
        <end position="169"/>
    </location>
</feature>
<feature type="transmembrane region" description="Helical" evidence="5">
    <location>
        <begin position="175"/>
        <end position="198"/>
    </location>
</feature>
<evidence type="ECO:0008006" key="8">
    <source>
        <dbReference type="Google" id="ProtNLM"/>
    </source>
</evidence>
<protein>
    <recommendedName>
        <fullName evidence="8">Major facilitator superfamily (MFS) profile domain-containing protein</fullName>
    </recommendedName>
</protein>
<feature type="transmembrane region" description="Helical" evidence="5">
    <location>
        <begin position="12"/>
        <end position="30"/>
    </location>
</feature>
<organism evidence="6 7">
    <name type="scientific">Ancylostoma caninum</name>
    <name type="common">Dog hookworm</name>
    <dbReference type="NCBI Taxonomy" id="29170"/>
    <lineage>
        <taxon>Eukaryota</taxon>
        <taxon>Metazoa</taxon>
        <taxon>Ecdysozoa</taxon>
        <taxon>Nematoda</taxon>
        <taxon>Chromadorea</taxon>
        <taxon>Rhabditida</taxon>
        <taxon>Rhabditina</taxon>
        <taxon>Rhabditomorpha</taxon>
        <taxon>Strongyloidea</taxon>
        <taxon>Ancylostomatidae</taxon>
        <taxon>Ancylostomatinae</taxon>
        <taxon>Ancylostoma</taxon>
    </lineage>
</organism>
<evidence type="ECO:0000313" key="7">
    <source>
        <dbReference type="Proteomes" id="UP000252519"/>
    </source>
</evidence>
<evidence type="ECO:0000256" key="4">
    <source>
        <dbReference type="ARBA" id="ARBA00023136"/>
    </source>
</evidence>
<evidence type="ECO:0000256" key="5">
    <source>
        <dbReference type="SAM" id="Phobius"/>
    </source>
</evidence>
<name>A0A368FKF2_ANCCA</name>
<dbReference type="Proteomes" id="UP000252519">
    <property type="component" value="Unassembled WGS sequence"/>
</dbReference>
<evidence type="ECO:0000313" key="6">
    <source>
        <dbReference type="EMBL" id="RCN32008.1"/>
    </source>
</evidence>
<reference evidence="6 7" key="1">
    <citation type="submission" date="2014-10" db="EMBL/GenBank/DDBJ databases">
        <title>Draft genome of the hookworm Ancylostoma caninum.</title>
        <authorList>
            <person name="Mitreva M."/>
        </authorList>
    </citation>
    <scope>NUCLEOTIDE SEQUENCE [LARGE SCALE GENOMIC DNA]</scope>
    <source>
        <strain evidence="6 7">Baltimore</strain>
    </source>
</reference>
<dbReference type="AlphaFoldDB" id="A0A368FKF2"/>
<accession>A0A368FKF2</accession>
<evidence type="ECO:0000256" key="3">
    <source>
        <dbReference type="ARBA" id="ARBA00022989"/>
    </source>
</evidence>
<comment type="subcellular location">
    <subcellularLocation>
        <location evidence="1">Membrane</location>
        <topology evidence="1">Multi-pass membrane protein</topology>
    </subcellularLocation>
</comment>
<keyword evidence="3 5" id="KW-1133">Transmembrane helix</keyword>
<dbReference type="EMBL" id="JOJR01001177">
    <property type="protein sequence ID" value="RCN32008.1"/>
    <property type="molecule type" value="Genomic_DNA"/>
</dbReference>
<dbReference type="GO" id="GO:0022857">
    <property type="term" value="F:transmembrane transporter activity"/>
    <property type="evidence" value="ECO:0007669"/>
    <property type="project" value="InterPro"/>
</dbReference>
<feature type="transmembrane region" description="Helical" evidence="5">
    <location>
        <begin position="210"/>
        <end position="229"/>
    </location>
</feature>
<keyword evidence="7" id="KW-1185">Reference proteome</keyword>